<evidence type="ECO:0008006" key="3">
    <source>
        <dbReference type="Google" id="ProtNLM"/>
    </source>
</evidence>
<keyword evidence="2" id="KW-1185">Reference proteome</keyword>
<protein>
    <recommendedName>
        <fullName evidence="3">Class I SAM-dependent methyltransferase</fullName>
    </recommendedName>
</protein>
<dbReference type="RefSeq" id="WP_345027958.1">
    <property type="nucleotide sequence ID" value="NZ_BAABEY010000018.1"/>
</dbReference>
<dbReference type="CDD" id="cd02440">
    <property type="entry name" value="AdoMet_MTases"/>
    <property type="match status" value="1"/>
</dbReference>
<gene>
    <name evidence="1" type="ORF">GCM10023091_16690</name>
</gene>
<sequence>MDDNSLTDRDFWLKYWESKENLVFEIPRQYPFLKELERLVRERDIRTLLEIGGFPGYYSVWGQRNGVTATLLDFVVHRPLLKRLEQSNGVEEGTVRVIEADLFSLPADPRFDLVLSNGLIEHFHDTEDVLRRHTQFLKPGGVLFVTLPNFRGLNGWFQKKFDRENYDKHNLASMDIKRLTAICRQLELREVDVRYSGYLMLWFENPENKPLWARALMKSLWFPLKVFFKIFPFNTKAFSPYIVVNGVKPT</sequence>
<evidence type="ECO:0000313" key="2">
    <source>
        <dbReference type="Proteomes" id="UP001501508"/>
    </source>
</evidence>
<proteinExistence type="predicted"/>
<accession>A0ABP8LXV6</accession>
<reference evidence="2" key="1">
    <citation type="journal article" date="2019" name="Int. J. Syst. Evol. Microbiol.">
        <title>The Global Catalogue of Microorganisms (GCM) 10K type strain sequencing project: providing services to taxonomists for standard genome sequencing and annotation.</title>
        <authorList>
            <consortium name="The Broad Institute Genomics Platform"/>
            <consortium name="The Broad Institute Genome Sequencing Center for Infectious Disease"/>
            <person name="Wu L."/>
            <person name="Ma J."/>
        </authorList>
    </citation>
    <scope>NUCLEOTIDE SEQUENCE [LARGE SCALE GENOMIC DNA]</scope>
    <source>
        <strain evidence="2">JCM 31920</strain>
    </source>
</reference>
<dbReference type="SUPFAM" id="SSF53335">
    <property type="entry name" value="S-adenosyl-L-methionine-dependent methyltransferases"/>
    <property type="match status" value="1"/>
</dbReference>
<dbReference type="Gene3D" id="3.40.50.150">
    <property type="entry name" value="Vaccinia Virus protein VP39"/>
    <property type="match status" value="1"/>
</dbReference>
<evidence type="ECO:0000313" key="1">
    <source>
        <dbReference type="EMBL" id="GAA4437461.1"/>
    </source>
</evidence>
<dbReference type="Proteomes" id="UP001501508">
    <property type="component" value="Unassembled WGS sequence"/>
</dbReference>
<dbReference type="Pfam" id="PF13489">
    <property type="entry name" value="Methyltransf_23"/>
    <property type="match status" value="1"/>
</dbReference>
<dbReference type="InterPro" id="IPR029063">
    <property type="entry name" value="SAM-dependent_MTases_sf"/>
</dbReference>
<dbReference type="EMBL" id="BAABEY010000018">
    <property type="protein sequence ID" value="GAA4437461.1"/>
    <property type="molecule type" value="Genomic_DNA"/>
</dbReference>
<comment type="caution">
    <text evidence="1">The sequence shown here is derived from an EMBL/GenBank/DDBJ whole genome shotgun (WGS) entry which is preliminary data.</text>
</comment>
<name>A0ABP8LXV6_9BACT</name>
<organism evidence="1 2">
    <name type="scientific">Ravibacter arvi</name>
    <dbReference type="NCBI Taxonomy" id="2051041"/>
    <lineage>
        <taxon>Bacteria</taxon>
        <taxon>Pseudomonadati</taxon>
        <taxon>Bacteroidota</taxon>
        <taxon>Cytophagia</taxon>
        <taxon>Cytophagales</taxon>
        <taxon>Spirosomataceae</taxon>
        <taxon>Ravibacter</taxon>
    </lineage>
</organism>